<feature type="domain" description="Phosphodiester glycosidase" evidence="2">
    <location>
        <begin position="205"/>
        <end position="338"/>
    </location>
</feature>
<evidence type="ECO:0000256" key="1">
    <source>
        <dbReference type="SAM" id="SignalP"/>
    </source>
</evidence>
<protein>
    <submittedName>
        <fullName evidence="3">Phosphodiester glycosidase family protein</fullName>
    </submittedName>
</protein>
<name>A0A399SUS4_9BACT</name>
<keyword evidence="3" id="KW-0326">Glycosidase</keyword>
<dbReference type="PROSITE" id="PS51257">
    <property type="entry name" value="PROKAR_LIPOPROTEIN"/>
    <property type="match status" value="1"/>
</dbReference>
<keyword evidence="3" id="KW-0378">Hydrolase</keyword>
<keyword evidence="1" id="KW-0732">Signal</keyword>
<dbReference type="InterPro" id="IPR018711">
    <property type="entry name" value="NAGPA"/>
</dbReference>
<dbReference type="EMBL" id="QWGR01000017">
    <property type="protein sequence ID" value="RIJ46121.1"/>
    <property type="molecule type" value="Genomic_DNA"/>
</dbReference>
<dbReference type="AlphaFoldDB" id="A0A399SUS4"/>
<keyword evidence="4" id="KW-1185">Reference proteome</keyword>
<organism evidence="3 4">
    <name type="scientific">Maribellus luteus</name>
    <dbReference type="NCBI Taxonomy" id="2305463"/>
    <lineage>
        <taxon>Bacteria</taxon>
        <taxon>Pseudomonadati</taxon>
        <taxon>Bacteroidota</taxon>
        <taxon>Bacteroidia</taxon>
        <taxon>Marinilabiliales</taxon>
        <taxon>Prolixibacteraceae</taxon>
        <taxon>Maribellus</taxon>
    </lineage>
</organism>
<feature type="chain" id="PRO_5017254143" evidence="1">
    <location>
        <begin position="21"/>
        <end position="339"/>
    </location>
</feature>
<dbReference type="Pfam" id="PF09992">
    <property type="entry name" value="NAGPA"/>
    <property type="match status" value="1"/>
</dbReference>
<dbReference type="Proteomes" id="UP000265926">
    <property type="component" value="Unassembled WGS sequence"/>
</dbReference>
<accession>A0A399SUS4</accession>
<evidence type="ECO:0000313" key="3">
    <source>
        <dbReference type="EMBL" id="RIJ46121.1"/>
    </source>
</evidence>
<proteinExistence type="predicted"/>
<evidence type="ECO:0000313" key="4">
    <source>
        <dbReference type="Proteomes" id="UP000265926"/>
    </source>
</evidence>
<reference evidence="3 4" key="1">
    <citation type="submission" date="2018-08" db="EMBL/GenBank/DDBJ databases">
        <title>Pallidiluteibacterium maritimus gen. nov., sp. nov., isolated from coastal sediment.</title>
        <authorList>
            <person name="Zhou L.Y."/>
        </authorList>
    </citation>
    <scope>NUCLEOTIDE SEQUENCE [LARGE SCALE GENOMIC DNA]</scope>
    <source>
        <strain evidence="3 4">XSD2</strain>
    </source>
</reference>
<dbReference type="PANTHER" id="PTHR40446">
    <property type="entry name" value="N-ACETYLGLUCOSAMINE-1-PHOSPHODIESTER ALPHA-N-ACETYLGLUCOSAMINIDASE"/>
    <property type="match status" value="1"/>
</dbReference>
<dbReference type="PANTHER" id="PTHR40446:SF2">
    <property type="entry name" value="N-ACETYLGLUCOSAMINE-1-PHOSPHODIESTER ALPHA-N-ACETYLGLUCOSAMINIDASE"/>
    <property type="match status" value="1"/>
</dbReference>
<dbReference type="GO" id="GO:0016798">
    <property type="term" value="F:hydrolase activity, acting on glycosyl bonds"/>
    <property type="evidence" value="ECO:0007669"/>
    <property type="project" value="UniProtKB-KW"/>
</dbReference>
<feature type="signal peptide" evidence="1">
    <location>
        <begin position="1"/>
        <end position="20"/>
    </location>
</feature>
<dbReference type="OrthoDB" id="9809781at2"/>
<gene>
    <name evidence="3" type="ORF">D1614_20560</name>
</gene>
<sequence length="339" mass="36620">MTMKNSRLIFLLFLGAIYMATLTSCGSDQKKDEWEWEWEDPVKNESTADSLITDKGWMLQTGFGELPEYIRVYKSAGVLQNKQAVAYLAVADLNSATFKVLGNASGYHTPNDFYIAGKETVILNGGYFWAGASLSLLCRNAETLCANNPSVSRQNGEFIYYPTKGAFAEMKNGEFQVDWVYSVNGATYAYPNPADNKSGSTPLPQPSATFPEGGSVWNAKNGIGGGPVLIKNSIIVNTHEEELFDTASGVGPENNHPRSAIAVTKTGQLVFFVCEGRNMTQGVKGLTLSEVANILLEIGCTHALNLDGGGSSCMLINGKETIKPSDGKQRSVVTAVAFY</sequence>
<evidence type="ECO:0000259" key="2">
    <source>
        <dbReference type="Pfam" id="PF09992"/>
    </source>
</evidence>
<comment type="caution">
    <text evidence="3">The sequence shown here is derived from an EMBL/GenBank/DDBJ whole genome shotgun (WGS) entry which is preliminary data.</text>
</comment>